<feature type="transmembrane region" description="Helical" evidence="7">
    <location>
        <begin position="278"/>
        <end position="298"/>
    </location>
</feature>
<dbReference type="GO" id="GO:0005886">
    <property type="term" value="C:plasma membrane"/>
    <property type="evidence" value="ECO:0007669"/>
    <property type="project" value="UniProtKB-SubCell"/>
</dbReference>
<reference evidence="9 10" key="1">
    <citation type="submission" date="2018-11" db="EMBL/GenBank/DDBJ databases">
        <title>Genome sequences of Natronomonas sp. CBA1133.</title>
        <authorList>
            <person name="Roh S.W."/>
            <person name="Cha I.-T."/>
        </authorList>
    </citation>
    <scope>NUCLEOTIDE SEQUENCE [LARGE SCALE GENOMIC DNA]</scope>
    <source>
        <strain evidence="9 10">CBA1133</strain>
    </source>
</reference>
<dbReference type="GO" id="GO:0055085">
    <property type="term" value="P:transmembrane transport"/>
    <property type="evidence" value="ECO:0007669"/>
    <property type="project" value="InterPro"/>
</dbReference>
<feature type="transmembrane region" description="Helical" evidence="7">
    <location>
        <begin position="150"/>
        <end position="174"/>
    </location>
</feature>
<feature type="transmembrane region" description="Helical" evidence="7">
    <location>
        <begin position="250"/>
        <end position="266"/>
    </location>
</feature>
<feature type="transmembrane region" description="Helical" evidence="7">
    <location>
        <begin position="224"/>
        <end position="243"/>
    </location>
</feature>
<feature type="domain" description="ABC transmembrane type-1" evidence="8">
    <location>
        <begin position="114"/>
        <end position="299"/>
    </location>
</feature>
<evidence type="ECO:0000256" key="7">
    <source>
        <dbReference type="RuleBase" id="RU363032"/>
    </source>
</evidence>
<feature type="transmembrane region" description="Helical" evidence="7">
    <location>
        <begin position="22"/>
        <end position="42"/>
    </location>
</feature>
<dbReference type="SUPFAM" id="SSF161098">
    <property type="entry name" value="MetI-like"/>
    <property type="match status" value="1"/>
</dbReference>
<dbReference type="AlphaFoldDB" id="A0AAJ4UWM9"/>
<evidence type="ECO:0000256" key="1">
    <source>
        <dbReference type="ARBA" id="ARBA00004651"/>
    </source>
</evidence>
<evidence type="ECO:0000256" key="2">
    <source>
        <dbReference type="ARBA" id="ARBA00022448"/>
    </source>
</evidence>
<dbReference type="CDD" id="cd06261">
    <property type="entry name" value="TM_PBP2"/>
    <property type="match status" value="1"/>
</dbReference>
<evidence type="ECO:0000256" key="3">
    <source>
        <dbReference type="ARBA" id="ARBA00022475"/>
    </source>
</evidence>
<comment type="subcellular location">
    <subcellularLocation>
        <location evidence="1 7">Cell membrane</location>
        <topology evidence="1 7">Multi-pass membrane protein</topology>
    </subcellularLocation>
</comment>
<protein>
    <submittedName>
        <fullName evidence="9">ABC transporter permease subunit</fullName>
    </submittedName>
</protein>
<evidence type="ECO:0000313" key="9">
    <source>
        <dbReference type="EMBL" id="RNJ27233.1"/>
    </source>
</evidence>
<keyword evidence="3" id="KW-1003">Cell membrane</keyword>
<organism evidence="9 10">
    <name type="scientific">Halosegnis longus</name>
    <dbReference type="NCBI Taxonomy" id="2216012"/>
    <lineage>
        <taxon>Archaea</taxon>
        <taxon>Methanobacteriati</taxon>
        <taxon>Methanobacteriota</taxon>
        <taxon>Stenosarchaea group</taxon>
        <taxon>Halobacteria</taxon>
        <taxon>Halobacteriales</taxon>
        <taxon>Natronomonadaceae</taxon>
        <taxon>Halosegnis</taxon>
    </lineage>
</organism>
<evidence type="ECO:0000256" key="6">
    <source>
        <dbReference type="ARBA" id="ARBA00023136"/>
    </source>
</evidence>
<evidence type="ECO:0000256" key="4">
    <source>
        <dbReference type="ARBA" id="ARBA00022692"/>
    </source>
</evidence>
<dbReference type="Gene3D" id="1.10.3720.10">
    <property type="entry name" value="MetI-like"/>
    <property type="match status" value="1"/>
</dbReference>
<evidence type="ECO:0000313" key="10">
    <source>
        <dbReference type="Proteomes" id="UP000270581"/>
    </source>
</evidence>
<keyword evidence="2 7" id="KW-0813">Transport</keyword>
<dbReference type="Pfam" id="PF00528">
    <property type="entry name" value="BPD_transp_1"/>
    <property type="match status" value="1"/>
</dbReference>
<feature type="transmembrane region" description="Helical" evidence="7">
    <location>
        <begin position="113"/>
        <end position="138"/>
    </location>
</feature>
<proteinExistence type="inferred from homology"/>
<comment type="caution">
    <text evidence="9">The sequence shown here is derived from an EMBL/GenBank/DDBJ whole genome shotgun (WGS) entry which is preliminary data.</text>
</comment>
<dbReference type="EMBL" id="RJJC01000001">
    <property type="protein sequence ID" value="RNJ27233.1"/>
    <property type="molecule type" value="Genomic_DNA"/>
</dbReference>
<dbReference type="PROSITE" id="PS50928">
    <property type="entry name" value="ABC_TM1"/>
    <property type="match status" value="1"/>
</dbReference>
<comment type="similarity">
    <text evidence="7">Belongs to the binding-protein-dependent transport system permease family.</text>
</comment>
<keyword evidence="5 7" id="KW-1133">Transmembrane helix</keyword>
<dbReference type="InterPro" id="IPR000515">
    <property type="entry name" value="MetI-like"/>
</dbReference>
<dbReference type="PANTHER" id="PTHR30043">
    <property type="entry name" value="PHOSPHONATES TRANSPORT SYSTEM PERMEASE PROTEIN"/>
    <property type="match status" value="1"/>
</dbReference>
<gene>
    <name evidence="9" type="ORF">Nmn1133_11465</name>
</gene>
<dbReference type="InterPro" id="IPR035906">
    <property type="entry name" value="MetI-like_sf"/>
</dbReference>
<keyword evidence="4 7" id="KW-0812">Transmembrane</keyword>
<name>A0AAJ4UWM9_9EURY</name>
<dbReference type="Proteomes" id="UP000270581">
    <property type="component" value="Unassembled WGS sequence"/>
</dbReference>
<keyword evidence="6 7" id="KW-0472">Membrane</keyword>
<dbReference type="PANTHER" id="PTHR30043:SF1">
    <property type="entry name" value="ABC TRANSPORT SYSTEM PERMEASE PROTEIN P69"/>
    <property type="match status" value="1"/>
</dbReference>
<dbReference type="RefSeq" id="WP_075937264.1">
    <property type="nucleotide sequence ID" value="NZ_BDJH01000002.1"/>
</dbReference>
<accession>A0AAJ4UWM9</accession>
<keyword evidence="10" id="KW-1185">Reference proteome</keyword>
<evidence type="ECO:0000256" key="5">
    <source>
        <dbReference type="ARBA" id="ARBA00022989"/>
    </source>
</evidence>
<sequence>MATSDIQNVKERIESQQLVRRILGFFGLFVILGLTTLGMVYVEFTLAQFIQQFPIWLDSVSRFLQPDFIDLTLATRQEGIGGLGAIWYTLTNPWTIVEAAGQTQLSGSLLVPAAITTIIVGFTGTVLGFPLALLFGVLGSERVTPFPFNFIFRGTMSAIRSVPALVWVFIYIALFGISEKSAIIAIATDTIGNLGRLFTDELEEIDDGPIEAISSTGAGRAQTVIFGMLSQVSTSFIAWTLYVLEINTRIAISLGVVGAGGLGQYIKLKLQFGSDQAYAAAAAGLIMVMLIVVSVELISSRIRARLRPGEDTGKGLVETVRGLFDGNKWLGRTDTN</sequence>
<evidence type="ECO:0000259" key="8">
    <source>
        <dbReference type="PROSITE" id="PS50928"/>
    </source>
</evidence>